<dbReference type="AlphaFoldDB" id="A0AAV4GEZ7"/>
<sequence length="112" mass="12685">MTPAPASRDRYLTSLWRGTRGEEEGVADYRLIRPKHSHLKQNLYNKLKIGDLQQRPCDSGAQTTIHLLQLCTSHETLRRQIWADPTGVSWKLYGNLADLQGIATFKRAGSPL</sequence>
<evidence type="ECO:0000313" key="2">
    <source>
        <dbReference type="Proteomes" id="UP000762676"/>
    </source>
</evidence>
<name>A0AAV4GEZ7_9GAST</name>
<comment type="caution">
    <text evidence="1">The sequence shown here is derived from an EMBL/GenBank/DDBJ whole genome shotgun (WGS) entry which is preliminary data.</text>
</comment>
<dbReference type="Proteomes" id="UP000762676">
    <property type="component" value="Unassembled WGS sequence"/>
</dbReference>
<proteinExistence type="predicted"/>
<gene>
    <name evidence="1" type="ORF">ElyMa_002395200</name>
</gene>
<accession>A0AAV4GEZ7</accession>
<reference evidence="1 2" key="1">
    <citation type="journal article" date="2021" name="Elife">
        <title>Chloroplast acquisition without the gene transfer in kleptoplastic sea slugs, Plakobranchus ocellatus.</title>
        <authorList>
            <person name="Maeda T."/>
            <person name="Takahashi S."/>
            <person name="Yoshida T."/>
            <person name="Shimamura S."/>
            <person name="Takaki Y."/>
            <person name="Nagai Y."/>
            <person name="Toyoda A."/>
            <person name="Suzuki Y."/>
            <person name="Arimoto A."/>
            <person name="Ishii H."/>
            <person name="Satoh N."/>
            <person name="Nishiyama T."/>
            <person name="Hasebe M."/>
            <person name="Maruyama T."/>
            <person name="Minagawa J."/>
            <person name="Obokata J."/>
            <person name="Shigenobu S."/>
        </authorList>
    </citation>
    <scope>NUCLEOTIDE SEQUENCE [LARGE SCALE GENOMIC DNA]</scope>
</reference>
<dbReference type="EMBL" id="BMAT01004923">
    <property type="protein sequence ID" value="GFR83583.1"/>
    <property type="molecule type" value="Genomic_DNA"/>
</dbReference>
<protein>
    <submittedName>
        <fullName evidence="1">Uncharacterized protein</fullName>
    </submittedName>
</protein>
<organism evidence="1 2">
    <name type="scientific">Elysia marginata</name>
    <dbReference type="NCBI Taxonomy" id="1093978"/>
    <lineage>
        <taxon>Eukaryota</taxon>
        <taxon>Metazoa</taxon>
        <taxon>Spiralia</taxon>
        <taxon>Lophotrochozoa</taxon>
        <taxon>Mollusca</taxon>
        <taxon>Gastropoda</taxon>
        <taxon>Heterobranchia</taxon>
        <taxon>Euthyneura</taxon>
        <taxon>Panpulmonata</taxon>
        <taxon>Sacoglossa</taxon>
        <taxon>Placobranchoidea</taxon>
        <taxon>Plakobranchidae</taxon>
        <taxon>Elysia</taxon>
    </lineage>
</organism>
<evidence type="ECO:0000313" key="1">
    <source>
        <dbReference type="EMBL" id="GFR83583.1"/>
    </source>
</evidence>
<keyword evidence="2" id="KW-1185">Reference proteome</keyword>